<dbReference type="InParanoid" id="A0A090M4C8"/>
<evidence type="ECO:0000313" key="2">
    <source>
        <dbReference type="EMBL" id="CEF97527.1"/>
    </source>
</evidence>
<organism evidence="2 3">
    <name type="scientific">Ostreococcus tauri</name>
    <name type="common">Marine green alga</name>
    <dbReference type="NCBI Taxonomy" id="70448"/>
    <lineage>
        <taxon>Eukaryota</taxon>
        <taxon>Viridiplantae</taxon>
        <taxon>Chlorophyta</taxon>
        <taxon>Mamiellophyceae</taxon>
        <taxon>Mamiellales</taxon>
        <taxon>Bathycoccaceae</taxon>
        <taxon>Ostreococcus</taxon>
    </lineage>
</organism>
<reference evidence="3" key="1">
    <citation type="journal article" date="2006" name="Proc. Natl. Acad. Sci. U.S.A.">
        <title>Genome analysis of the smallest free-living eukaryote Ostreococcus tauri unveils many unique features.</title>
        <authorList>
            <person name="Derelle E."/>
            <person name="Ferraz C."/>
            <person name="Rombauts S."/>
            <person name="Rouze P."/>
            <person name="Worden A.Z."/>
            <person name="Robbens S."/>
            <person name="Partensky F."/>
            <person name="Degroeve S."/>
            <person name="Echeynie S."/>
            <person name="Cooke R."/>
            <person name="Saeys Y."/>
            <person name="Wuyts J."/>
            <person name="Jabbari K."/>
            <person name="Bowler C."/>
            <person name="Panaud O."/>
            <person name="Piegu B."/>
            <person name="Ball S.G."/>
            <person name="Ral J.-P."/>
            <person name="Bouget F.-Y."/>
            <person name="Piganeau G."/>
            <person name="De Baets B."/>
            <person name="Picard A."/>
            <person name="Delseny M."/>
            <person name="Demaille J."/>
            <person name="Van de Peer Y."/>
            <person name="Moreau H."/>
        </authorList>
    </citation>
    <scope>NUCLEOTIDE SEQUENCE [LARGE SCALE GENOMIC DNA]</scope>
    <source>
        <strain evidence="3">OTTH 0595 / CCAP 157/2 / RCC745</strain>
    </source>
</reference>
<dbReference type="EMBL" id="CAID01000004">
    <property type="protein sequence ID" value="CEF97527.1"/>
    <property type="molecule type" value="Genomic_DNA"/>
</dbReference>
<keyword evidence="3" id="KW-1185">Reference proteome</keyword>
<sequence length="269" mass="29842">MDATSTSEAVDAALRDVYAACERVREALQENSLPSDVRRALDGVELRARAARAMEAPREALEAMQRTVRATVEAGERATWTWEVDARERGREGELVRDVTEELDRWAEEDERRRAKRREEDVCARSSSVRAEEASGVRDGARALRELERATFSRRAVSRREPLNGEDEARERGRKKREEVLLKIDETLASITDEGMEGAVTVASNLGDGSAKFVVGPVVGWLTNQSTFLRASVAVVLVCTFFAIVLIEFLVDERSADSGAVTFNSAPRA</sequence>
<accession>A0A090M4C8</accession>
<keyword evidence="1" id="KW-0812">Transmembrane</keyword>
<protein>
    <submittedName>
        <fullName evidence="2">Unnamed product</fullName>
    </submittedName>
</protein>
<evidence type="ECO:0000256" key="1">
    <source>
        <dbReference type="SAM" id="Phobius"/>
    </source>
</evidence>
<dbReference type="KEGG" id="ota:OT_ostta04g01800"/>
<evidence type="ECO:0000313" key="3">
    <source>
        <dbReference type="Proteomes" id="UP000009170"/>
    </source>
</evidence>
<dbReference type="Proteomes" id="UP000009170">
    <property type="component" value="Unassembled WGS sequence"/>
</dbReference>
<keyword evidence="1" id="KW-0472">Membrane</keyword>
<feature type="transmembrane region" description="Helical" evidence="1">
    <location>
        <begin position="228"/>
        <end position="251"/>
    </location>
</feature>
<dbReference type="GeneID" id="9833892"/>
<comment type="caution">
    <text evidence="2">The sequence shown here is derived from an EMBL/GenBank/DDBJ whole genome shotgun (WGS) entry which is preliminary data.</text>
</comment>
<reference evidence="2 3" key="2">
    <citation type="journal article" date="2014" name="BMC Genomics">
        <title>An improved genome of the model marine alga Ostreococcus tauri unfolds by assessing Illumina de novo assemblies.</title>
        <authorList>
            <person name="Blanc-Mathieu R."/>
            <person name="Verhelst B."/>
            <person name="Derelle E."/>
            <person name="Rombauts S."/>
            <person name="Bouget F.Y."/>
            <person name="Carre I."/>
            <person name="Chateau A."/>
            <person name="Eyre-Walker A."/>
            <person name="Grimsley N."/>
            <person name="Moreau H."/>
            <person name="Piegu B."/>
            <person name="Rivals E."/>
            <person name="Schackwitz W."/>
            <person name="Van de Peer Y."/>
            <person name="Piganeau G."/>
        </authorList>
    </citation>
    <scope>NUCLEOTIDE SEQUENCE [LARGE SCALE GENOMIC DNA]</scope>
    <source>
        <strain evidence="3">OTTH 0595 / CCAP 157/2 / RCC745</strain>
    </source>
</reference>
<proteinExistence type="predicted"/>
<dbReference type="RefSeq" id="XP_003078707.2">
    <property type="nucleotide sequence ID" value="XM_003078659.2"/>
</dbReference>
<name>A0A090M4C8_OSTTA</name>
<dbReference type="AlphaFoldDB" id="A0A090M4C8"/>
<gene>
    <name evidence="2" type="ORF">OT_ostta04g01800</name>
</gene>
<keyword evidence="1" id="KW-1133">Transmembrane helix</keyword>